<dbReference type="InterPro" id="IPR010133">
    <property type="entry name" value="Bacteriocin_signal_seq"/>
</dbReference>
<dbReference type="AlphaFoldDB" id="A0A2P8C9Y0"/>
<evidence type="ECO:0000313" key="1">
    <source>
        <dbReference type="EMBL" id="PSK81764.1"/>
    </source>
</evidence>
<proteinExistence type="predicted"/>
<reference evidence="1 2" key="1">
    <citation type="submission" date="2018-03" db="EMBL/GenBank/DDBJ databases">
        <title>Genomic Encyclopedia of Archaeal and Bacterial Type Strains, Phase II (KMG-II): from individual species to whole genera.</title>
        <authorList>
            <person name="Goeker M."/>
        </authorList>
    </citation>
    <scope>NUCLEOTIDE SEQUENCE [LARGE SCALE GENOMIC DNA]</scope>
    <source>
        <strain evidence="1 2">DSM 27267</strain>
    </source>
</reference>
<sequence>MNSLNLEILSTEELSTVKGGQDGTVIPPGGTILQ</sequence>
<gene>
    <name evidence="1" type="ORF">CLV93_108165</name>
</gene>
<protein>
    <submittedName>
        <fullName evidence="1">Bacteriocin-like protein</fullName>
    </submittedName>
</protein>
<dbReference type="InterPro" id="IPR007464">
    <property type="entry name" value="Bacteriocin_IId"/>
</dbReference>
<dbReference type="Pfam" id="PF04369">
    <property type="entry name" value="Lactococcin"/>
    <property type="match status" value="1"/>
</dbReference>
<dbReference type="GO" id="GO:0005576">
    <property type="term" value="C:extracellular region"/>
    <property type="evidence" value="ECO:0007669"/>
    <property type="project" value="InterPro"/>
</dbReference>
<organism evidence="1 2">
    <name type="scientific">Prolixibacter denitrificans</name>
    <dbReference type="NCBI Taxonomy" id="1541063"/>
    <lineage>
        <taxon>Bacteria</taxon>
        <taxon>Pseudomonadati</taxon>
        <taxon>Bacteroidota</taxon>
        <taxon>Bacteroidia</taxon>
        <taxon>Marinilabiliales</taxon>
        <taxon>Prolixibacteraceae</taxon>
        <taxon>Prolixibacter</taxon>
    </lineage>
</organism>
<dbReference type="GO" id="GO:0042742">
    <property type="term" value="P:defense response to bacterium"/>
    <property type="evidence" value="ECO:0007669"/>
    <property type="project" value="InterPro"/>
</dbReference>
<dbReference type="NCBIfam" id="TIGR01847">
    <property type="entry name" value="bacteriocin_sig"/>
    <property type="match status" value="1"/>
</dbReference>
<comment type="caution">
    <text evidence="1">The sequence shown here is derived from an EMBL/GenBank/DDBJ whole genome shotgun (WGS) entry which is preliminary data.</text>
</comment>
<dbReference type="EMBL" id="PYGC01000008">
    <property type="protein sequence ID" value="PSK81764.1"/>
    <property type="molecule type" value="Genomic_DNA"/>
</dbReference>
<dbReference type="Proteomes" id="UP000240621">
    <property type="component" value="Unassembled WGS sequence"/>
</dbReference>
<evidence type="ECO:0000313" key="2">
    <source>
        <dbReference type="Proteomes" id="UP000240621"/>
    </source>
</evidence>
<accession>A0A2P8C9Y0</accession>
<name>A0A2P8C9Y0_9BACT</name>